<reference evidence="8" key="1">
    <citation type="submission" date="2014-05" db="EMBL/GenBank/DDBJ databases">
        <authorList>
            <person name="Chronopoulou M."/>
        </authorList>
    </citation>
    <scope>NUCLEOTIDE SEQUENCE</scope>
    <source>
        <tissue evidence="8">Whole organism</tissue>
    </source>
</reference>
<comment type="cofactor">
    <cofactor evidence="2">
        <name>Mg(2+)</name>
        <dbReference type="ChEBI" id="CHEBI:18420"/>
    </cofactor>
</comment>
<keyword evidence="5" id="KW-0378">Hydrolase</keyword>
<dbReference type="InterPro" id="IPR015797">
    <property type="entry name" value="NUDIX_hydrolase-like_dom_sf"/>
</dbReference>
<accession>A0A0K2URJ2</accession>
<dbReference type="InterPro" id="IPR039121">
    <property type="entry name" value="NUDT19"/>
</dbReference>
<protein>
    <submittedName>
        <fullName evidence="8">Nudix (Nucleoside diphosphate linked moiety X)type motif 19 [Pseudopodoces humilis]</fullName>
    </submittedName>
</protein>
<evidence type="ECO:0000256" key="6">
    <source>
        <dbReference type="ARBA" id="ARBA00022842"/>
    </source>
</evidence>
<dbReference type="GO" id="GO:0005739">
    <property type="term" value="C:mitochondrion"/>
    <property type="evidence" value="ECO:0007669"/>
    <property type="project" value="TreeGrafter"/>
</dbReference>
<dbReference type="PANTHER" id="PTHR12318:SF0">
    <property type="entry name" value="ACYL-COENZYME A DIPHOSPHATASE NUDT19"/>
    <property type="match status" value="1"/>
</dbReference>
<dbReference type="AlphaFoldDB" id="A0A0K2URJ2"/>
<name>A0A0K2URJ2_LEPSM</name>
<gene>
    <name evidence="8" type="primary">NUDT19</name>
</gene>
<keyword evidence="4" id="KW-0479">Metal-binding</keyword>
<dbReference type="SUPFAM" id="SSF55811">
    <property type="entry name" value="Nudix"/>
    <property type="match status" value="1"/>
</dbReference>
<evidence type="ECO:0000256" key="4">
    <source>
        <dbReference type="ARBA" id="ARBA00022723"/>
    </source>
</evidence>
<comment type="cofactor">
    <cofactor evidence="1">
        <name>Mn(2+)</name>
        <dbReference type="ChEBI" id="CHEBI:29035"/>
    </cofactor>
</comment>
<dbReference type="PANTHER" id="PTHR12318">
    <property type="entry name" value="TESTOSTERONE-REGULATED PROTEIN RP2"/>
    <property type="match status" value="1"/>
</dbReference>
<dbReference type="OrthoDB" id="1695362at2759"/>
<evidence type="ECO:0000256" key="3">
    <source>
        <dbReference type="ARBA" id="ARBA00005582"/>
    </source>
</evidence>
<sequence length="288" mass="34127">MIYMSYSVIIDPSTADRPFLISNVECSSHLHRDIGFRLTALRETFEETGVLLFKSLHSQPLDVSSFTDWRIKIKENPGLFMKMCHEMEIAPDIWSLYEWSSWLTPLGLKAKGGRRFDTIFYMAFTDKESHSHVKGDENEIFSVEWSSPDSILFDREEKEYYVGPPQLWETAKLLNFRTLTSLQEFCLKRSKRGCRSLFPVLARLPKEQGYFSFLPGDDYYPEEVNPRQPEEEYEIYDVDEDYKEVMRYTRCRNRIYMSLDREFSLPFSNVKDPHGHVKPVEYMDFMIK</sequence>
<evidence type="ECO:0000256" key="7">
    <source>
        <dbReference type="ARBA" id="ARBA00023211"/>
    </source>
</evidence>
<evidence type="ECO:0000256" key="1">
    <source>
        <dbReference type="ARBA" id="ARBA00001936"/>
    </source>
</evidence>
<dbReference type="GO" id="GO:0016818">
    <property type="term" value="F:hydrolase activity, acting on acid anhydrides, in phosphorus-containing anhydrides"/>
    <property type="evidence" value="ECO:0007669"/>
    <property type="project" value="InterPro"/>
</dbReference>
<evidence type="ECO:0000256" key="2">
    <source>
        <dbReference type="ARBA" id="ARBA00001946"/>
    </source>
</evidence>
<comment type="similarity">
    <text evidence="3">Belongs to the Nudix hydrolase family.</text>
</comment>
<organism evidence="8">
    <name type="scientific">Lepeophtheirus salmonis</name>
    <name type="common">Salmon louse</name>
    <name type="synonym">Caligus salmonis</name>
    <dbReference type="NCBI Taxonomy" id="72036"/>
    <lineage>
        <taxon>Eukaryota</taxon>
        <taxon>Metazoa</taxon>
        <taxon>Ecdysozoa</taxon>
        <taxon>Arthropoda</taxon>
        <taxon>Crustacea</taxon>
        <taxon>Multicrustacea</taxon>
        <taxon>Hexanauplia</taxon>
        <taxon>Copepoda</taxon>
        <taxon>Siphonostomatoida</taxon>
        <taxon>Caligidae</taxon>
        <taxon>Lepeophtheirus</taxon>
    </lineage>
</organism>
<keyword evidence="6" id="KW-0460">Magnesium</keyword>
<dbReference type="OMA" id="CYPDIWS"/>
<dbReference type="Gene3D" id="3.90.79.10">
    <property type="entry name" value="Nucleoside Triphosphate Pyrophosphohydrolase"/>
    <property type="match status" value="1"/>
</dbReference>
<dbReference type="EMBL" id="HACA01023136">
    <property type="protein sequence ID" value="CDW40497.1"/>
    <property type="molecule type" value="Transcribed_RNA"/>
</dbReference>
<dbReference type="GO" id="GO:0046872">
    <property type="term" value="F:metal ion binding"/>
    <property type="evidence" value="ECO:0007669"/>
    <property type="project" value="UniProtKB-KW"/>
</dbReference>
<evidence type="ECO:0000313" key="8">
    <source>
        <dbReference type="EMBL" id="CDW40497.1"/>
    </source>
</evidence>
<evidence type="ECO:0000256" key="5">
    <source>
        <dbReference type="ARBA" id="ARBA00022801"/>
    </source>
</evidence>
<keyword evidence="7" id="KW-0464">Manganese</keyword>
<proteinExistence type="inferred from homology"/>